<protein>
    <submittedName>
        <fullName evidence="3">CapA family protein</fullName>
        <ecNumber evidence="3">3.1.-.-</ecNumber>
    </submittedName>
</protein>
<dbReference type="InterPro" id="IPR052169">
    <property type="entry name" value="CW_Biosynth-Accessory"/>
</dbReference>
<evidence type="ECO:0000313" key="4">
    <source>
        <dbReference type="Proteomes" id="UP001292913"/>
    </source>
</evidence>
<evidence type="ECO:0000313" key="3">
    <source>
        <dbReference type="EMBL" id="MDY7256453.1"/>
    </source>
</evidence>
<organism evidence="3 4">
    <name type="scientific">Bacteroides vicugnae</name>
    <dbReference type="NCBI Taxonomy" id="3037989"/>
    <lineage>
        <taxon>Bacteria</taxon>
        <taxon>Pseudomonadati</taxon>
        <taxon>Bacteroidota</taxon>
        <taxon>Bacteroidia</taxon>
        <taxon>Bacteroidales</taxon>
        <taxon>Bacteroidaceae</taxon>
        <taxon>Bacteroides</taxon>
    </lineage>
</organism>
<dbReference type="EMBL" id="JARZAK010000001">
    <property type="protein sequence ID" value="MDY7256453.1"/>
    <property type="molecule type" value="Genomic_DNA"/>
</dbReference>
<name>A0ABU5HJT0_9BACE</name>
<dbReference type="SMART" id="SM00854">
    <property type="entry name" value="PGA_cap"/>
    <property type="match status" value="1"/>
</dbReference>
<feature type="domain" description="Capsule synthesis protein CapA" evidence="2">
    <location>
        <begin position="2"/>
        <end position="222"/>
    </location>
</feature>
<dbReference type="InterPro" id="IPR029052">
    <property type="entry name" value="Metallo-depent_PP-like"/>
</dbReference>
<gene>
    <name evidence="3" type="ORF">QHG74_01795</name>
</gene>
<evidence type="ECO:0000259" key="2">
    <source>
        <dbReference type="SMART" id="SM00854"/>
    </source>
</evidence>
<dbReference type="Gene3D" id="3.60.21.10">
    <property type="match status" value="1"/>
</dbReference>
<accession>A0ABU5HJT0</accession>
<dbReference type="Proteomes" id="UP001292913">
    <property type="component" value="Unassembled WGS sequence"/>
</dbReference>
<sequence length="345" mass="40825">MSIIFCGDLVLPYYTNVDYSAVLPFFKNHRTIANFEGSILKDENQIGLYRWNDKFSLYSCPKVLNVLKDLNVEAVSLCNNHVLDYQNDISETVDILKKHNIESWGLKNHDVWKSKLNDKLLFVITFATFSNEHNLSLFSPSKVIEEIKKIRQQNKDSYIVVFPHWGVEKFYYPEPADRSLAHRMIDAGVDLIVGHHPHVIQPIEIYKGKHIFYSLGNFILPQTFYSDKKLVYRQQEVKSEFIVKWDGTNVEIKSLYFDAESNTLYPNLDYDIQQDYELFATEYNWWPYCRLFCSKSSLLDIAFRTRFFANDFGERISWIQRNLFRIIRKTMIRMGIHNPYKDSEI</sequence>
<dbReference type="RefSeq" id="WP_320980522.1">
    <property type="nucleotide sequence ID" value="NZ_JARZAK010000001.1"/>
</dbReference>
<comment type="caution">
    <text evidence="3">The sequence shown here is derived from an EMBL/GenBank/DDBJ whole genome shotgun (WGS) entry which is preliminary data.</text>
</comment>
<reference evidence="3 4" key="1">
    <citation type="submission" date="2023-04" db="EMBL/GenBank/DDBJ databases">
        <title>Bacteroides pacosi sp. nov., isolated from the fecal material of an alpaca.</title>
        <authorList>
            <person name="Miller S."/>
            <person name="Hendry M."/>
            <person name="King J."/>
            <person name="Sankaranarayanan K."/>
            <person name="Lawson P.A."/>
        </authorList>
    </citation>
    <scope>NUCLEOTIDE SEQUENCE [LARGE SCALE GENOMIC DNA]</scope>
    <source>
        <strain evidence="3 4">A2-P53</strain>
    </source>
</reference>
<dbReference type="Pfam" id="PF09587">
    <property type="entry name" value="PGA_cap"/>
    <property type="match status" value="1"/>
</dbReference>
<evidence type="ECO:0000256" key="1">
    <source>
        <dbReference type="ARBA" id="ARBA00005662"/>
    </source>
</evidence>
<dbReference type="SUPFAM" id="SSF56300">
    <property type="entry name" value="Metallo-dependent phosphatases"/>
    <property type="match status" value="1"/>
</dbReference>
<dbReference type="PANTHER" id="PTHR33393:SF13">
    <property type="entry name" value="PGA BIOSYNTHESIS PROTEIN CAPA"/>
    <property type="match status" value="1"/>
</dbReference>
<dbReference type="EC" id="3.1.-.-" evidence="3"/>
<comment type="similarity">
    <text evidence="1">Belongs to the CapA family.</text>
</comment>
<dbReference type="InterPro" id="IPR019079">
    <property type="entry name" value="Capsule_synth_CapA"/>
</dbReference>
<proteinExistence type="inferred from homology"/>
<dbReference type="PANTHER" id="PTHR33393">
    <property type="entry name" value="POLYGLUTAMINE SYNTHESIS ACCESSORY PROTEIN RV0574C-RELATED"/>
    <property type="match status" value="1"/>
</dbReference>
<keyword evidence="4" id="KW-1185">Reference proteome</keyword>
<keyword evidence="3" id="KW-0378">Hydrolase</keyword>
<dbReference type="CDD" id="cd07381">
    <property type="entry name" value="MPP_CapA"/>
    <property type="match status" value="1"/>
</dbReference>
<dbReference type="GO" id="GO:0016787">
    <property type="term" value="F:hydrolase activity"/>
    <property type="evidence" value="ECO:0007669"/>
    <property type="project" value="UniProtKB-KW"/>
</dbReference>